<evidence type="ECO:0000256" key="1">
    <source>
        <dbReference type="SAM" id="Phobius"/>
    </source>
</evidence>
<dbReference type="RefSeq" id="WP_301813417.1">
    <property type="nucleotide sequence ID" value="NZ_JAUJZH010000021.1"/>
</dbReference>
<name>A0ABT8SB24_9BURK</name>
<dbReference type="Pfam" id="PF11393">
    <property type="entry name" value="T4BSS_DotI_IcmL"/>
    <property type="match status" value="1"/>
</dbReference>
<dbReference type="EMBL" id="JAUKVY010000021">
    <property type="protein sequence ID" value="MDO1535638.1"/>
    <property type="molecule type" value="Genomic_DNA"/>
</dbReference>
<keyword evidence="1" id="KW-1133">Transmembrane helix</keyword>
<evidence type="ECO:0000313" key="2">
    <source>
        <dbReference type="EMBL" id="MDO1535638.1"/>
    </source>
</evidence>
<keyword evidence="3" id="KW-1185">Reference proteome</keyword>
<organism evidence="2 3">
    <name type="scientific">Variovorax ginsengisoli</name>
    <dbReference type="NCBI Taxonomy" id="363844"/>
    <lineage>
        <taxon>Bacteria</taxon>
        <taxon>Pseudomonadati</taxon>
        <taxon>Pseudomonadota</taxon>
        <taxon>Betaproteobacteria</taxon>
        <taxon>Burkholderiales</taxon>
        <taxon>Comamonadaceae</taxon>
        <taxon>Variovorax</taxon>
    </lineage>
</organism>
<keyword evidence="1" id="KW-0812">Transmembrane</keyword>
<dbReference type="Proteomes" id="UP001169027">
    <property type="component" value="Unassembled WGS sequence"/>
</dbReference>
<protein>
    <submittedName>
        <fullName evidence="2">DotI/IcmL family type IV secretion protein</fullName>
    </submittedName>
</protein>
<reference evidence="2" key="1">
    <citation type="submission" date="2023-06" db="EMBL/GenBank/DDBJ databases">
        <authorList>
            <person name="Jiang Y."/>
            <person name="Liu Q."/>
        </authorList>
    </citation>
    <scope>NUCLEOTIDE SEQUENCE</scope>
    <source>
        <strain evidence="2">CGMCC 1.12090</strain>
    </source>
</reference>
<keyword evidence="1" id="KW-0472">Membrane</keyword>
<comment type="caution">
    <text evidence="2">The sequence shown here is derived from an EMBL/GenBank/DDBJ whole genome shotgun (WGS) entry which is preliminary data.</text>
</comment>
<evidence type="ECO:0000313" key="3">
    <source>
        <dbReference type="Proteomes" id="UP001169027"/>
    </source>
</evidence>
<sequence>MSAVLNKANAAKKAAVAAAGPSHKAGGAAAQVSKLTRLVVWLSIAVVALLVALIIAFVFLTRTHREVIAATPEGRLIPIVPLDKPYVSDARVLGYVDECARMVFSHDFLHWRTTLQGSKTCFTEKGGDAVEEALAPWVKDIVDRELTMSVSLSDTPVIAKRGEFDGKFAWRVQAPISLFRRGTKVSDMPRPFILHVVVRRVGLDQNPRGIAIDSLQLVPDSSRN</sequence>
<dbReference type="InterPro" id="IPR021055">
    <property type="entry name" value="T4BSS_IcmL/DotI"/>
</dbReference>
<accession>A0ABT8SB24</accession>
<proteinExistence type="predicted"/>
<dbReference type="CDD" id="cd16385">
    <property type="entry name" value="IcmL"/>
    <property type="match status" value="1"/>
</dbReference>
<gene>
    <name evidence="2" type="ORF">Q2T77_25470</name>
</gene>
<feature type="transmembrane region" description="Helical" evidence="1">
    <location>
        <begin position="38"/>
        <end position="60"/>
    </location>
</feature>